<keyword evidence="3" id="KW-1185">Reference proteome</keyword>
<feature type="region of interest" description="Disordered" evidence="1">
    <location>
        <begin position="110"/>
        <end position="161"/>
    </location>
</feature>
<dbReference type="EMBL" id="JPME01000018">
    <property type="protein sequence ID" value="KEZ89333.1"/>
    <property type="molecule type" value="Genomic_DNA"/>
</dbReference>
<dbReference type="RefSeq" id="WP_038282447.1">
    <property type="nucleotide sequence ID" value="NZ_JPME01000018.1"/>
</dbReference>
<proteinExistence type="predicted"/>
<accession>A0A084JK49</accession>
<name>A0A084JK49_9FIRM</name>
<dbReference type="OrthoDB" id="2063172at2"/>
<evidence type="ECO:0000256" key="1">
    <source>
        <dbReference type="SAM" id="MobiDB-lite"/>
    </source>
</evidence>
<feature type="compositionally biased region" description="Low complexity" evidence="1">
    <location>
        <begin position="119"/>
        <end position="155"/>
    </location>
</feature>
<dbReference type="STRING" id="29354.IO98_15255"/>
<protein>
    <submittedName>
        <fullName evidence="2">Uncharacterized protein</fullName>
    </submittedName>
</protein>
<reference evidence="2 3" key="1">
    <citation type="submission" date="2014-07" db="EMBL/GenBank/DDBJ databases">
        <title>Draft genome of Clostridium celerecrescens 152B isolated from sediments associated with methane hydrate from Krishna Godavari basin.</title>
        <authorList>
            <person name="Honkalas V.S."/>
            <person name="Dabir A.P."/>
            <person name="Arora P."/>
            <person name="Dhakephalkar P.K."/>
        </authorList>
    </citation>
    <scope>NUCLEOTIDE SEQUENCE [LARGE SCALE GENOMIC DNA]</scope>
    <source>
        <strain evidence="2 3">152B</strain>
    </source>
</reference>
<sequence>MNNEQNIRANDLDSLIGDNHLQMMKAALPYMSVSQQRFMSYFVKINELRRTINLFEEGEVAAMGLNSSRERERNNNPFDMLNAIKAFANPAEQDLIDLIINFSQGIRLANSSPDPSPVPSSTIPIQAQSQSQPQFQAQHEGSGRPNNNQRQNNNPFGRMPLDQLKNFMPPDQQARFETMQLMMSAMQQMN</sequence>
<evidence type="ECO:0000313" key="3">
    <source>
        <dbReference type="Proteomes" id="UP000028525"/>
    </source>
</evidence>
<dbReference type="Proteomes" id="UP000028525">
    <property type="component" value="Unassembled WGS sequence"/>
</dbReference>
<comment type="caution">
    <text evidence="2">The sequence shown here is derived from an EMBL/GenBank/DDBJ whole genome shotgun (WGS) entry which is preliminary data.</text>
</comment>
<dbReference type="AlphaFoldDB" id="A0A084JK49"/>
<organism evidence="2 3">
    <name type="scientific">Lacrimispora celerecrescens</name>
    <dbReference type="NCBI Taxonomy" id="29354"/>
    <lineage>
        <taxon>Bacteria</taxon>
        <taxon>Bacillati</taxon>
        <taxon>Bacillota</taxon>
        <taxon>Clostridia</taxon>
        <taxon>Lachnospirales</taxon>
        <taxon>Lachnospiraceae</taxon>
        <taxon>Lacrimispora</taxon>
    </lineage>
</organism>
<gene>
    <name evidence="2" type="ORF">IO98_15255</name>
</gene>
<evidence type="ECO:0000313" key="2">
    <source>
        <dbReference type="EMBL" id="KEZ89333.1"/>
    </source>
</evidence>